<dbReference type="SUPFAM" id="SSF54909">
    <property type="entry name" value="Dimeric alpha+beta barrel"/>
    <property type="match status" value="1"/>
</dbReference>
<dbReference type="AlphaFoldDB" id="H5UW13"/>
<name>H5UW13_9MICO</name>
<gene>
    <name evidence="3" type="ORF">MOPEL_135_01590</name>
</gene>
<dbReference type="PANTHER" id="PTHR37828">
    <property type="entry name" value="GSR2449 PROTEIN"/>
    <property type="match status" value="1"/>
</dbReference>
<dbReference type="Pfam" id="PF03795">
    <property type="entry name" value="YCII"/>
    <property type="match status" value="1"/>
</dbReference>
<dbReference type="EMBL" id="BAFE01000094">
    <property type="protein sequence ID" value="GAB49921.1"/>
    <property type="molecule type" value="Genomic_DNA"/>
</dbReference>
<comment type="caution">
    <text evidence="3">The sequence shown here is derived from an EMBL/GenBank/DDBJ whole genome shotgun (WGS) entry which is preliminary data.</text>
</comment>
<proteinExistence type="inferred from homology"/>
<dbReference type="eggNOG" id="COG2350">
    <property type="taxonomic scope" value="Bacteria"/>
</dbReference>
<dbReference type="InterPro" id="IPR011008">
    <property type="entry name" value="Dimeric_a/b-barrel"/>
</dbReference>
<feature type="domain" description="YCII-related" evidence="2">
    <location>
        <begin position="3"/>
        <end position="86"/>
    </location>
</feature>
<sequence length="94" mass="10458">MAFYVVTYHYRADPRIDEVRPRHREFLATLVERGVLRASGPLVGVEKPAAVLVCEAESAEAVETALADDPFRTEGILERSEITEWNPVIGVFAS</sequence>
<dbReference type="PANTHER" id="PTHR37828:SF1">
    <property type="entry name" value="YCII-RELATED DOMAIN-CONTAINING PROTEIN"/>
    <property type="match status" value="1"/>
</dbReference>
<evidence type="ECO:0000256" key="1">
    <source>
        <dbReference type="ARBA" id="ARBA00007689"/>
    </source>
</evidence>
<evidence type="ECO:0000259" key="2">
    <source>
        <dbReference type="Pfam" id="PF03795"/>
    </source>
</evidence>
<protein>
    <recommendedName>
        <fullName evidence="2">YCII-related domain-containing protein</fullName>
    </recommendedName>
</protein>
<dbReference type="Proteomes" id="UP000004367">
    <property type="component" value="Unassembled WGS sequence"/>
</dbReference>
<organism evidence="3 4">
    <name type="scientific">Mobilicoccus pelagius NBRC 104925</name>
    <dbReference type="NCBI Taxonomy" id="1089455"/>
    <lineage>
        <taxon>Bacteria</taxon>
        <taxon>Bacillati</taxon>
        <taxon>Actinomycetota</taxon>
        <taxon>Actinomycetes</taxon>
        <taxon>Micrococcales</taxon>
        <taxon>Dermatophilaceae</taxon>
        <taxon>Mobilicoccus</taxon>
    </lineage>
</organism>
<dbReference type="Gene3D" id="3.30.70.1060">
    <property type="entry name" value="Dimeric alpha+beta barrel"/>
    <property type="match status" value="1"/>
</dbReference>
<dbReference type="InterPro" id="IPR005545">
    <property type="entry name" value="YCII"/>
</dbReference>
<comment type="similarity">
    <text evidence="1">Belongs to the YciI family.</text>
</comment>
<reference evidence="3 4" key="1">
    <citation type="submission" date="2012-02" db="EMBL/GenBank/DDBJ databases">
        <title>Whole genome shotgun sequence of Mobilicoccus pelagius NBRC 104925.</title>
        <authorList>
            <person name="Yoshida Y."/>
            <person name="Hosoyama A."/>
            <person name="Tsuchikane K."/>
            <person name="Katsumata H."/>
            <person name="Yamazaki S."/>
            <person name="Fujita N."/>
        </authorList>
    </citation>
    <scope>NUCLEOTIDE SEQUENCE [LARGE SCALE GENOMIC DNA]</scope>
    <source>
        <strain evidence="3 4">NBRC 104925</strain>
    </source>
</reference>
<dbReference type="OrthoDB" id="8968203at2"/>
<keyword evidence="4" id="KW-1185">Reference proteome</keyword>
<evidence type="ECO:0000313" key="4">
    <source>
        <dbReference type="Proteomes" id="UP000004367"/>
    </source>
</evidence>
<dbReference type="RefSeq" id="WP_009483764.1">
    <property type="nucleotide sequence ID" value="NZ_BAFE01000094.1"/>
</dbReference>
<accession>H5UW13</accession>
<dbReference type="STRING" id="1089455.MOPEL_135_01590"/>
<evidence type="ECO:0000313" key="3">
    <source>
        <dbReference type="EMBL" id="GAB49921.1"/>
    </source>
</evidence>